<dbReference type="Proteomes" id="UP001200430">
    <property type="component" value="Unassembled WGS sequence"/>
</dbReference>
<keyword evidence="5 13" id="KW-0540">Nuclease</keyword>
<evidence type="ECO:0000256" key="9">
    <source>
        <dbReference type="ARBA" id="ARBA00023004"/>
    </source>
</evidence>
<feature type="domain" description="DUF83" evidence="14">
    <location>
        <begin position="104"/>
        <end position="199"/>
    </location>
</feature>
<evidence type="ECO:0000313" key="15">
    <source>
        <dbReference type="EMBL" id="MCF4142397.1"/>
    </source>
</evidence>
<proteinExistence type="inferred from homology"/>
<evidence type="ECO:0000256" key="10">
    <source>
        <dbReference type="ARBA" id="ARBA00023014"/>
    </source>
</evidence>
<comment type="cofactor">
    <cofactor evidence="13">
        <name>Mg(2+)</name>
        <dbReference type="ChEBI" id="CHEBI:18420"/>
    </cofactor>
    <cofactor evidence="13">
        <name>Mn(2+)</name>
        <dbReference type="ChEBI" id="CHEBI:29035"/>
    </cofactor>
    <text evidence="13">Mg(2+) or Mn(2+) required for ssDNA cleavage activity.</text>
</comment>
<dbReference type="InterPro" id="IPR022765">
    <property type="entry name" value="Dna2/Cas4_DUF83"/>
</dbReference>
<keyword evidence="6 13" id="KW-0479">Metal-binding</keyword>
<comment type="similarity">
    <text evidence="2 13">Belongs to the CRISPR-associated exonuclease Cas4 family.</text>
</comment>
<evidence type="ECO:0000256" key="11">
    <source>
        <dbReference type="ARBA" id="ARBA00023118"/>
    </source>
</evidence>
<evidence type="ECO:0000256" key="4">
    <source>
        <dbReference type="ARBA" id="ARBA00020049"/>
    </source>
</evidence>
<dbReference type="NCBIfam" id="TIGR00372">
    <property type="entry name" value="cas4"/>
    <property type="match status" value="1"/>
</dbReference>
<keyword evidence="8 13" id="KW-0269">Exonuclease</keyword>
<keyword evidence="16" id="KW-1185">Reference proteome</keyword>
<evidence type="ECO:0000256" key="7">
    <source>
        <dbReference type="ARBA" id="ARBA00022801"/>
    </source>
</evidence>
<evidence type="ECO:0000256" key="1">
    <source>
        <dbReference type="ARBA" id="ARBA00001966"/>
    </source>
</evidence>
<evidence type="ECO:0000256" key="5">
    <source>
        <dbReference type="ARBA" id="ARBA00022722"/>
    </source>
</evidence>
<protein>
    <recommendedName>
        <fullName evidence="4 13">CRISPR-associated exonuclease Cas4</fullName>
        <ecNumber evidence="3 13">3.1.12.1</ecNumber>
    </recommendedName>
</protein>
<evidence type="ECO:0000313" key="16">
    <source>
        <dbReference type="Proteomes" id="UP001200430"/>
    </source>
</evidence>
<sequence>MFSEEELLPISGLQHLAFCERQCALIHLERVWEENIFTSEGRILHEKAHTEEVEIRDGIRIARSLPLKSISYGLVGIADVVEFHPTSSREGVVLSGLAGSWLPYPVEYKRGRRKKDSCDKIQLCSQALCLEEMLNVDIPEGALFYGKSRRRLIVPIDKKLRNLTLDFIKKFRNLLAEGVTPKGDYGPKCDSCSLKEICLPQIKKSSSSLSRYLNSFFEEEDC</sequence>
<comment type="cofactor">
    <cofactor evidence="1">
        <name>[4Fe-4S] cluster</name>
        <dbReference type="ChEBI" id="CHEBI:49883"/>
    </cofactor>
</comment>
<dbReference type="EC" id="3.1.12.1" evidence="3 13"/>
<evidence type="ECO:0000256" key="2">
    <source>
        <dbReference type="ARBA" id="ARBA00009189"/>
    </source>
</evidence>
<organism evidence="15 16">
    <name type="scientific">Dethiosulfovibrio marinus</name>
    <dbReference type="NCBI Taxonomy" id="133532"/>
    <lineage>
        <taxon>Bacteria</taxon>
        <taxon>Thermotogati</taxon>
        <taxon>Synergistota</taxon>
        <taxon>Synergistia</taxon>
        <taxon>Synergistales</taxon>
        <taxon>Dethiosulfovibrionaceae</taxon>
        <taxon>Dethiosulfovibrio</taxon>
    </lineage>
</organism>
<evidence type="ECO:0000256" key="12">
    <source>
        <dbReference type="ARBA" id="ARBA00023211"/>
    </source>
</evidence>
<keyword evidence="12 13" id="KW-0464">Manganese</keyword>
<keyword evidence="11 13" id="KW-0051">Antiviral defense</keyword>
<evidence type="ECO:0000256" key="8">
    <source>
        <dbReference type="ARBA" id="ARBA00022839"/>
    </source>
</evidence>
<reference evidence="15 16" key="1">
    <citation type="submission" date="2022-01" db="EMBL/GenBank/DDBJ databases">
        <title>Dethiosulfovibrio faecalis sp. nov., a novel proteolytic, non-sulfur-reducing bacterium isolated from a marine aquaculture solid waste bioreactor.</title>
        <authorList>
            <person name="Grabowski S."/>
            <person name="Apolinario E."/>
            <person name="Schneider N."/>
            <person name="Marshall C.W."/>
            <person name="Sowers K.R."/>
        </authorList>
    </citation>
    <scope>NUCLEOTIDE SEQUENCE [LARGE SCALE GENOMIC DNA]</scope>
    <source>
        <strain evidence="15 16">DSM 12537</strain>
    </source>
</reference>
<dbReference type="InterPro" id="IPR011604">
    <property type="entry name" value="PDDEXK-like_dom_sf"/>
</dbReference>
<comment type="cofactor">
    <cofactor evidence="13">
        <name>iron-sulfur cluster</name>
        <dbReference type="ChEBI" id="CHEBI:30408"/>
    </cofactor>
</comment>
<comment type="function">
    <text evidence="13">CRISPR (clustered regularly interspaced short palindromic repeat) is an adaptive immune system that provides protection against mobile genetic elements (viruses, transposable elements and conjugative plasmids). CRISPR clusters contain sequences complementary to antecedent mobile elements and target invading nucleic acids. CRISPR clusters are transcribed and processed into CRISPR RNA (crRNA).</text>
</comment>
<keyword evidence="9 13" id="KW-0408">Iron</keyword>
<keyword evidence="7 13" id="KW-0378">Hydrolase</keyword>
<dbReference type="InterPro" id="IPR013343">
    <property type="entry name" value="CRISPR-assoc_prot_Cas4"/>
</dbReference>
<dbReference type="Gene3D" id="3.90.320.10">
    <property type="match status" value="1"/>
</dbReference>
<keyword evidence="10 13" id="KW-0411">Iron-sulfur</keyword>
<dbReference type="EMBL" id="JAKGUD010000005">
    <property type="protein sequence ID" value="MCF4142397.1"/>
    <property type="molecule type" value="Genomic_DNA"/>
</dbReference>
<dbReference type="PANTHER" id="PTHR36531:SF6">
    <property type="entry name" value="DNA REPLICATION ATP-DEPENDENT HELICASE_NUCLEASE DNA2"/>
    <property type="match status" value="1"/>
</dbReference>
<comment type="caution">
    <text evidence="15">The sequence shown here is derived from an EMBL/GenBank/DDBJ whole genome shotgun (WGS) entry which is preliminary data.</text>
</comment>
<evidence type="ECO:0000256" key="13">
    <source>
        <dbReference type="RuleBase" id="RU365022"/>
    </source>
</evidence>
<evidence type="ECO:0000259" key="14">
    <source>
        <dbReference type="Pfam" id="PF01930"/>
    </source>
</evidence>
<gene>
    <name evidence="15" type="primary">cas4</name>
    <name evidence="15" type="ORF">L2W38_06185</name>
</gene>
<dbReference type="Pfam" id="PF01930">
    <property type="entry name" value="Cas_Cas4"/>
    <property type="match status" value="1"/>
</dbReference>
<dbReference type="PANTHER" id="PTHR36531">
    <property type="entry name" value="CRISPR-ASSOCIATED EXONUCLEASE CAS4"/>
    <property type="match status" value="1"/>
</dbReference>
<evidence type="ECO:0000256" key="6">
    <source>
        <dbReference type="ARBA" id="ARBA00022723"/>
    </source>
</evidence>
<dbReference type="RefSeq" id="WP_236099127.1">
    <property type="nucleotide sequence ID" value="NZ_JAKGUD010000005.1"/>
</dbReference>
<dbReference type="InterPro" id="IPR051827">
    <property type="entry name" value="Cas4_exonuclease"/>
</dbReference>
<evidence type="ECO:0000256" key="3">
    <source>
        <dbReference type="ARBA" id="ARBA00012768"/>
    </source>
</evidence>
<name>A0ABS9EQH8_9BACT</name>
<accession>A0ABS9EQH8</accession>